<dbReference type="AlphaFoldDB" id="A0A284VHY6"/>
<gene>
    <name evidence="5" type="ORF">MNV_10006</name>
</gene>
<feature type="domain" description="CheC-like protein" evidence="3">
    <location>
        <begin position="12"/>
        <end position="45"/>
    </location>
</feature>
<evidence type="ECO:0000259" key="4">
    <source>
        <dbReference type="Pfam" id="PF13690"/>
    </source>
</evidence>
<dbReference type="SUPFAM" id="SSF103039">
    <property type="entry name" value="CheC-like"/>
    <property type="match status" value="1"/>
</dbReference>
<dbReference type="PANTHER" id="PTHR43693:SF1">
    <property type="entry name" value="PROTEIN PHOSPHATASE CHEZ"/>
    <property type="match status" value="1"/>
</dbReference>
<dbReference type="OrthoDB" id="182374at2157"/>
<evidence type="ECO:0000313" key="6">
    <source>
        <dbReference type="Proteomes" id="UP000218615"/>
    </source>
</evidence>
<dbReference type="InterPro" id="IPR028976">
    <property type="entry name" value="CheC-like_sf"/>
</dbReference>
<keyword evidence="6" id="KW-1185">Reference proteome</keyword>
<dbReference type="InterPro" id="IPR007597">
    <property type="entry name" value="CheC"/>
</dbReference>
<dbReference type="InterPro" id="IPR028051">
    <property type="entry name" value="CheX-like_dom"/>
</dbReference>
<evidence type="ECO:0000259" key="3">
    <source>
        <dbReference type="Pfam" id="PF04509"/>
    </source>
</evidence>
<dbReference type="Proteomes" id="UP000218615">
    <property type="component" value="Unassembled WGS sequence"/>
</dbReference>
<proteinExistence type="predicted"/>
<sequence length="205" mass="22361">MEDIKVLTDFQYDALKEVGNIGIGNATTSLSQMVNKKVDISLPDLKLVPIIKVPIIVKNAAPVVGIIQQLKGDSSGFLVLLLSKDSAKLLIKLVLGQTENNTTFNEMEQSVLKELGNIMNGTYISSLSNFLGIALGLLPPNQVYDMSDAIINQIVGMMSMDVEDVLFMRTEFTVNSEKIDGRILIFTDSDSLTRILGAINKLLGK</sequence>
<dbReference type="EMBL" id="FZMP01000001">
    <property type="protein sequence ID" value="SNQ58878.1"/>
    <property type="molecule type" value="Genomic_DNA"/>
</dbReference>
<dbReference type="Gene3D" id="3.40.1550.10">
    <property type="entry name" value="CheC-like"/>
    <property type="match status" value="1"/>
</dbReference>
<accession>A0A284VHY6</accession>
<dbReference type="Pfam" id="PF13690">
    <property type="entry name" value="CheX"/>
    <property type="match status" value="1"/>
</dbReference>
<dbReference type="PANTHER" id="PTHR43693">
    <property type="entry name" value="PROTEIN PHOSPHATASE CHEZ"/>
    <property type="match status" value="1"/>
</dbReference>
<evidence type="ECO:0000256" key="2">
    <source>
        <dbReference type="ARBA" id="ARBA00022801"/>
    </source>
</evidence>
<organism evidence="5 6">
    <name type="scientific">Candidatus Methanoperedens nitratireducens</name>
    <dbReference type="NCBI Taxonomy" id="1392998"/>
    <lineage>
        <taxon>Archaea</taxon>
        <taxon>Methanobacteriati</taxon>
        <taxon>Methanobacteriota</taxon>
        <taxon>Stenosarchaea group</taxon>
        <taxon>Methanomicrobia</taxon>
        <taxon>Methanosarcinales</taxon>
        <taxon>ANME-2 cluster</taxon>
        <taxon>Candidatus Methanoperedentaceae</taxon>
        <taxon>Candidatus Methanoperedens</taxon>
    </lineage>
</organism>
<evidence type="ECO:0000256" key="1">
    <source>
        <dbReference type="ARBA" id="ARBA00022500"/>
    </source>
</evidence>
<dbReference type="GO" id="GO:0016787">
    <property type="term" value="F:hydrolase activity"/>
    <property type="evidence" value="ECO:0007669"/>
    <property type="project" value="UniProtKB-KW"/>
</dbReference>
<reference evidence="6" key="1">
    <citation type="submission" date="2017-06" db="EMBL/GenBank/DDBJ databases">
        <authorList>
            <person name="Cremers G."/>
        </authorList>
    </citation>
    <scope>NUCLEOTIDE SEQUENCE [LARGE SCALE GENOMIC DNA]</scope>
</reference>
<dbReference type="GO" id="GO:0006935">
    <property type="term" value="P:chemotaxis"/>
    <property type="evidence" value="ECO:0007669"/>
    <property type="project" value="UniProtKB-KW"/>
</dbReference>
<dbReference type="InterPro" id="IPR050992">
    <property type="entry name" value="CheZ_family_phosphatases"/>
</dbReference>
<name>A0A284VHY6_9EURY</name>
<feature type="domain" description="Chemotaxis phosphatase CheX-like" evidence="4">
    <location>
        <begin position="65"/>
        <end position="141"/>
    </location>
</feature>
<keyword evidence="2" id="KW-0378">Hydrolase</keyword>
<dbReference type="Pfam" id="PF04509">
    <property type="entry name" value="CheC"/>
    <property type="match status" value="1"/>
</dbReference>
<keyword evidence="1" id="KW-0145">Chemotaxis</keyword>
<evidence type="ECO:0000313" key="5">
    <source>
        <dbReference type="EMBL" id="SNQ58878.1"/>
    </source>
</evidence>
<dbReference type="RefSeq" id="WP_096203306.1">
    <property type="nucleotide sequence ID" value="NZ_FZMP01000001.1"/>
</dbReference>
<dbReference type="CDD" id="cd17909">
    <property type="entry name" value="CheC_ClassI"/>
    <property type="match status" value="1"/>
</dbReference>
<protein>
    <submittedName>
        <fullName evidence="5">CheC, inhibitor of MCP methylation</fullName>
    </submittedName>
</protein>